<dbReference type="GO" id="GO:0032040">
    <property type="term" value="C:small-subunit processome"/>
    <property type="evidence" value="ECO:0007669"/>
    <property type="project" value="InterPro"/>
</dbReference>
<dbReference type="Gene3D" id="3.40.50.1010">
    <property type="entry name" value="5'-nuclease"/>
    <property type="match status" value="1"/>
</dbReference>
<evidence type="ECO:0000313" key="8">
    <source>
        <dbReference type="Proteomes" id="UP000594638"/>
    </source>
</evidence>
<dbReference type="Pfam" id="PF04900">
    <property type="entry name" value="Fcf1"/>
    <property type="match status" value="1"/>
</dbReference>
<evidence type="ECO:0000256" key="6">
    <source>
        <dbReference type="ARBA" id="ARBA00038503"/>
    </source>
</evidence>
<evidence type="ECO:0000313" key="7">
    <source>
        <dbReference type="EMBL" id="CAA2977401.1"/>
    </source>
</evidence>
<evidence type="ECO:0000256" key="5">
    <source>
        <dbReference type="ARBA" id="ARBA00037300"/>
    </source>
</evidence>
<comment type="caution">
    <text evidence="7">The sequence shown here is derived from an EMBL/GenBank/DDBJ whole genome shotgun (WGS) entry which is preliminary data.</text>
</comment>
<dbReference type="OrthoDB" id="25675at2759"/>
<dbReference type="Gramene" id="OE9A097249T1">
    <property type="protein sequence ID" value="OE9A097249C1"/>
    <property type="gene ID" value="OE9A097249"/>
</dbReference>
<keyword evidence="2" id="KW-0690">Ribosome biogenesis</keyword>
<gene>
    <name evidence="7" type="ORF">OLEA9_A097249</name>
</gene>
<keyword evidence="8" id="KW-1185">Reference proteome</keyword>
<keyword evidence="3" id="KW-0698">rRNA processing</keyword>
<keyword evidence="4" id="KW-0539">Nucleus</keyword>
<dbReference type="AlphaFoldDB" id="A0A8S0RE23"/>
<feature type="non-terminal residue" evidence="7">
    <location>
        <position position="1"/>
    </location>
</feature>
<dbReference type="Proteomes" id="UP000594638">
    <property type="component" value="Unassembled WGS sequence"/>
</dbReference>
<reference evidence="7 8" key="1">
    <citation type="submission" date="2019-12" db="EMBL/GenBank/DDBJ databases">
        <authorList>
            <person name="Alioto T."/>
            <person name="Alioto T."/>
            <person name="Gomez Garrido J."/>
        </authorList>
    </citation>
    <scope>NUCLEOTIDE SEQUENCE [LARGE SCALE GENOMIC DNA]</scope>
</reference>
<protein>
    <submittedName>
        <fullName evidence="7">rRNA-processing UTP23 homolog</fullName>
    </submittedName>
</protein>
<evidence type="ECO:0000256" key="2">
    <source>
        <dbReference type="ARBA" id="ARBA00022517"/>
    </source>
</evidence>
<feature type="non-terminal residue" evidence="7">
    <location>
        <position position="165"/>
    </location>
</feature>
<organism evidence="7 8">
    <name type="scientific">Olea europaea subsp. europaea</name>
    <dbReference type="NCBI Taxonomy" id="158383"/>
    <lineage>
        <taxon>Eukaryota</taxon>
        <taxon>Viridiplantae</taxon>
        <taxon>Streptophyta</taxon>
        <taxon>Embryophyta</taxon>
        <taxon>Tracheophyta</taxon>
        <taxon>Spermatophyta</taxon>
        <taxon>Magnoliopsida</taxon>
        <taxon>eudicotyledons</taxon>
        <taxon>Gunneridae</taxon>
        <taxon>Pentapetalae</taxon>
        <taxon>asterids</taxon>
        <taxon>lamiids</taxon>
        <taxon>Lamiales</taxon>
        <taxon>Oleaceae</taxon>
        <taxon>Oleeae</taxon>
        <taxon>Olea</taxon>
    </lineage>
</organism>
<dbReference type="InterPro" id="IPR029060">
    <property type="entry name" value="PIN-like_dom_sf"/>
</dbReference>
<dbReference type="InterPro" id="IPR006984">
    <property type="entry name" value="Fcf1/UTP23"/>
</dbReference>
<proteinExistence type="inferred from homology"/>
<accession>A0A8S0RE23</accession>
<comment type="subcellular location">
    <subcellularLocation>
        <location evidence="1">Nucleus</location>
        <location evidence="1">Nucleolus</location>
    </subcellularLocation>
</comment>
<dbReference type="EMBL" id="CACTIH010003536">
    <property type="protein sequence ID" value="CAA2977401.1"/>
    <property type="molecule type" value="Genomic_DNA"/>
</dbReference>
<sequence>RPPDDIMKIKRYKKAERYMSLYKNNFGFREPYQILLDGTFCQVALTHKVNIQDQLPRYLKGQCKLLTTACVIDETKRLGKPVHGAFLIVSQFGIHDCGHEKPISASRCLASFIIESKNKDHYIVATQDHQLRMKIAKQVVCPLLKLANNALVMEKPTPLVEGKVR</sequence>
<evidence type="ECO:0000256" key="3">
    <source>
        <dbReference type="ARBA" id="ARBA00022552"/>
    </source>
</evidence>
<name>A0A8S0RE23_OLEEU</name>
<dbReference type="SUPFAM" id="SSF88723">
    <property type="entry name" value="PIN domain-like"/>
    <property type="match status" value="1"/>
</dbReference>
<evidence type="ECO:0000256" key="1">
    <source>
        <dbReference type="ARBA" id="ARBA00004604"/>
    </source>
</evidence>
<dbReference type="GO" id="GO:0006364">
    <property type="term" value="P:rRNA processing"/>
    <property type="evidence" value="ECO:0007669"/>
    <property type="project" value="UniProtKB-KW"/>
</dbReference>
<dbReference type="FunFam" id="3.40.50.1010:FF:000006">
    <property type="entry name" value="rRNA-processing protein UTP23 homolog"/>
    <property type="match status" value="1"/>
</dbReference>
<evidence type="ECO:0000256" key="4">
    <source>
        <dbReference type="ARBA" id="ARBA00023242"/>
    </source>
</evidence>
<dbReference type="CDD" id="cd09866">
    <property type="entry name" value="PIN_Fcf1-Utp23-H"/>
    <property type="match status" value="1"/>
</dbReference>
<comment type="similarity">
    <text evidence="6">Belongs to the UTP23/FCF1 family. UTP23 subfamily.</text>
</comment>
<comment type="function">
    <text evidence="5">Involved in rRNA-processing and ribosome biogenesis.</text>
</comment>
<dbReference type="PANTHER" id="PTHR12416">
    <property type="entry name" value="RRNA-PROCESSING PROTEIN UTP23 HOMOLOG"/>
    <property type="match status" value="1"/>
</dbReference>